<keyword evidence="3" id="KW-0813">Transport</keyword>
<dbReference type="Gene3D" id="1.20.1730.10">
    <property type="entry name" value="Sodium/glucose cotransporter"/>
    <property type="match status" value="1"/>
</dbReference>
<proteinExistence type="inferred from homology"/>
<feature type="transmembrane region" description="Helical" evidence="12">
    <location>
        <begin position="46"/>
        <end position="68"/>
    </location>
</feature>
<keyword evidence="6 12" id="KW-1133">Transmembrane helix</keyword>
<accession>A0A7V1LN48</accession>
<name>A0A7V1LN48_CALAY</name>
<dbReference type="EMBL" id="DRLD01000280">
    <property type="protein sequence ID" value="HED11064.1"/>
    <property type="molecule type" value="Genomic_DNA"/>
</dbReference>
<evidence type="ECO:0000256" key="4">
    <source>
        <dbReference type="ARBA" id="ARBA00022475"/>
    </source>
</evidence>
<dbReference type="InterPro" id="IPR001734">
    <property type="entry name" value="Na/solute_symporter"/>
</dbReference>
<keyword evidence="4" id="KW-1003">Cell membrane</keyword>
<evidence type="ECO:0000256" key="6">
    <source>
        <dbReference type="ARBA" id="ARBA00022989"/>
    </source>
</evidence>
<dbReference type="GO" id="GO:0006814">
    <property type="term" value="P:sodium ion transport"/>
    <property type="evidence" value="ECO:0007669"/>
    <property type="project" value="UniProtKB-KW"/>
</dbReference>
<evidence type="ECO:0000256" key="2">
    <source>
        <dbReference type="ARBA" id="ARBA00006434"/>
    </source>
</evidence>
<protein>
    <recommendedName>
        <fullName evidence="14">Sodium transporter</fullName>
    </recommendedName>
</protein>
<evidence type="ECO:0000256" key="12">
    <source>
        <dbReference type="SAM" id="Phobius"/>
    </source>
</evidence>
<keyword evidence="7" id="KW-0915">Sodium</keyword>
<dbReference type="InterPro" id="IPR038377">
    <property type="entry name" value="Na/Glc_symporter_sf"/>
</dbReference>
<evidence type="ECO:0000313" key="13">
    <source>
        <dbReference type="EMBL" id="HED11064.1"/>
    </source>
</evidence>
<feature type="transmembrane region" description="Helical" evidence="12">
    <location>
        <begin position="153"/>
        <end position="178"/>
    </location>
</feature>
<dbReference type="PROSITE" id="PS50283">
    <property type="entry name" value="NA_SOLUT_SYMP_3"/>
    <property type="match status" value="1"/>
</dbReference>
<dbReference type="GO" id="GO:0015293">
    <property type="term" value="F:symporter activity"/>
    <property type="evidence" value="ECO:0007669"/>
    <property type="project" value="TreeGrafter"/>
</dbReference>
<dbReference type="Proteomes" id="UP000886005">
    <property type="component" value="Unassembled WGS sequence"/>
</dbReference>
<dbReference type="InterPro" id="IPR051163">
    <property type="entry name" value="Sodium:Solute_Symporter_SSF"/>
</dbReference>
<keyword evidence="8" id="KW-0406">Ion transport</keyword>
<sequence>MKPVQMLDYIVILAYMLITLGVGVYFKNFNKGAADFFKGGNQIPWLVSGLSAFMTGFSAWTFTAASGIAYDHGIIIILLYLGNALTFLFGYWLFAARWRRARISSPMEYLSERFDQPTRQTFSWSTVFFDLFMVSVWLFALGKYVAVATQIPVNWVILGAGGIILAYCLVGGLWAVVVTDFLQGVILLPFTIILAFAAVYKIGGVTEFLSALPAEMLTVGHSEYSSWIFLVSWTMMVIFGYNTRAHAQRYYSVDTEKSAKKISLLNFVLFVLGAFIWFIPPMATRILYPEIGAMWPNASNPQEGAYAVISLTLLPHGLIGVMLAAIFSASMSNISSYYNLFSAIVTTDIVPRFYRKPLDDKQKMFIGQVTTLVVGLLVPALALFMAGSGHSAFNLMNSFNSIISIAYGPPALIGFLSRKTPHWSGLFYFVIALILGSVGWFYWGWNIPENVLYVTPLSIVIMFGSSYLTGFLKEKNIYVQRRALFFKKQDTPIDVKKEVGDSSHIEHLVFSFLARVTALIAVLSLLFILFNDDGEMLTIILYSSITLLLAIIFLVLSKRKSLLKPDVLHEGR</sequence>
<feature type="transmembrane region" description="Helical" evidence="12">
    <location>
        <begin position="512"/>
        <end position="530"/>
    </location>
</feature>
<feature type="transmembrane region" description="Helical" evidence="12">
    <location>
        <begin position="365"/>
        <end position="386"/>
    </location>
</feature>
<feature type="transmembrane region" description="Helical" evidence="12">
    <location>
        <begin position="185"/>
        <end position="204"/>
    </location>
</feature>
<dbReference type="AlphaFoldDB" id="A0A7V1LN48"/>
<evidence type="ECO:0000256" key="1">
    <source>
        <dbReference type="ARBA" id="ARBA00004651"/>
    </source>
</evidence>
<feature type="transmembrane region" description="Helical" evidence="12">
    <location>
        <begin position="264"/>
        <end position="284"/>
    </location>
</feature>
<evidence type="ECO:0000256" key="10">
    <source>
        <dbReference type="ARBA" id="ARBA00023201"/>
    </source>
</evidence>
<dbReference type="PANTHER" id="PTHR42985:SF40">
    <property type="entry name" value="LD47995P-RELATED"/>
    <property type="match status" value="1"/>
</dbReference>
<feature type="transmembrane region" description="Helical" evidence="12">
    <location>
        <begin position="304"/>
        <end position="327"/>
    </location>
</feature>
<feature type="transmembrane region" description="Helical" evidence="12">
    <location>
        <begin position="74"/>
        <end position="94"/>
    </location>
</feature>
<evidence type="ECO:0000256" key="11">
    <source>
        <dbReference type="RuleBase" id="RU362091"/>
    </source>
</evidence>
<feature type="transmembrane region" description="Helical" evidence="12">
    <location>
        <begin position="6"/>
        <end position="26"/>
    </location>
</feature>
<comment type="caution">
    <text evidence="13">The sequence shown here is derived from an EMBL/GenBank/DDBJ whole genome shotgun (WGS) entry which is preliminary data.</text>
</comment>
<dbReference type="Pfam" id="PF00474">
    <property type="entry name" value="SSF"/>
    <property type="match status" value="1"/>
</dbReference>
<dbReference type="GO" id="GO:0005886">
    <property type="term" value="C:plasma membrane"/>
    <property type="evidence" value="ECO:0007669"/>
    <property type="project" value="UniProtKB-SubCell"/>
</dbReference>
<keyword evidence="9 12" id="KW-0472">Membrane</keyword>
<feature type="transmembrane region" description="Helical" evidence="12">
    <location>
        <begin position="451"/>
        <end position="472"/>
    </location>
</feature>
<feature type="transmembrane region" description="Helical" evidence="12">
    <location>
        <begin position="122"/>
        <end position="141"/>
    </location>
</feature>
<evidence type="ECO:0000256" key="8">
    <source>
        <dbReference type="ARBA" id="ARBA00023065"/>
    </source>
</evidence>
<keyword evidence="10" id="KW-0739">Sodium transport</keyword>
<gene>
    <name evidence="13" type="ORF">ENJ10_10280</name>
</gene>
<evidence type="ECO:0000256" key="5">
    <source>
        <dbReference type="ARBA" id="ARBA00022692"/>
    </source>
</evidence>
<feature type="transmembrane region" description="Helical" evidence="12">
    <location>
        <begin position="426"/>
        <end position="445"/>
    </location>
</feature>
<organism evidence="13">
    <name type="scientific">Caldithrix abyssi</name>
    <dbReference type="NCBI Taxonomy" id="187145"/>
    <lineage>
        <taxon>Bacteria</taxon>
        <taxon>Pseudomonadati</taxon>
        <taxon>Calditrichota</taxon>
        <taxon>Calditrichia</taxon>
        <taxon>Calditrichales</taxon>
        <taxon>Calditrichaceae</taxon>
        <taxon>Caldithrix</taxon>
    </lineage>
</organism>
<comment type="subcellular location">
    <subcellularLocation>
        <location evidence="1">Cell membrane</location>
        <topology evidence="1">Multi-pass membrane protein</topology>
    </subcellularLocation>
</comment>
<feature type="transmembrane region" description="Helical" evidence="12">
    <location>
        <begin position="398"/>
        <end position="417"/>
    </location>
</feature>
<evidence type="ECO:0008006" key="14">
    <source>
        <dbReference type="Google" id="ProtNLM"/>
    </source>
</evidence>
<comment type="similarity">
    <text evidence="2 11">Belongs to the sodium:solute symporter (SSF) (TC 2.A.21) family.</text>
</comment>
<feature type="transmembrane region" description="Helical" evidence="12">
    <location>
        <begin position="224"/>
        <end position="243"/>
    </location>
</feature>
<evidence type="ECO:0000256" key="9">
    <source>
        <dbReference type="ARBA" id="ARBA00023136"/>
    </source>
</evidence>
<dbReference type="PANTHER" id="PTHR42985">
    <property type="entry name" value="SODIUM-COUPLED MONOCARBOXYLATE TRANSPORTER"/>
    <property type="match status" value="1"/>
</dbReference>
<keyword evidence="5 12" id="KW-0812">Transmembrane</keyword>
<feature type="transmembrane region" description="Helical" evidence="12">
    <location>
        <begin position="536"/>
        <end position="556"/>
    </location>
</feature>
<evidence type="ECO:0000256" key="3">
    <source>
        <dbReference type="ARBA" id="ARBA00022448"/>
    </source>
</evidence>
<reference evidence="13" key="1">
    <citation type="journal article" date="2020" name="mSystems">
        <title>Genome- and Community-Level Interaction Insights into Carbon Utilization and Element Cycling Functions of Hydrothermarchaeota in Hydrothermal Sediment.</title>
        <authorList>
            <person name="Zhou Z."/>
            <person name="Liu Y."/>
            <person name="Xu W."/>
            <person name="Pan J."/>
            <person name="Luo Z.H."/>
            <person name="Li M."/>
        </authorList>
    </citation>
    <scope>NUCLEOTIDE SEQUENCE [LARGE SCALE GENOMIC DNA]</scope>
    <source>
        <strain evidence="13">HyVt-456</strain>
    </source>
</reference>
<evidence type="ECO:0000256" key="7">
    <source>
        <dbReference type="ARBA" id="ARBA00023053"/>
    </source>
</evidence>